<evidence type="ECO:0000313" key="4">
    <source>
        <dbReference type="WBParaSite" id="TCLT_0000326501-mRNA-1"/>
    </source>
</evidence>
<reference evidence="2 3" key="2">
    <citation type="submission" date="2018-11" db="EMBL/GenBank/DDBJ databases">
        <authorList>
            <consortium name="Pathogen Informatics"/>
        </authorList>
    </citation>
    <scope>NUCLEOTIDE SEQUENCE [LARGE SCALE GENOMIC DNA]</scope>
</reference>
<dbReference type="Proteomes" id="UP000276776">
    <property type="component" value="Unassembled WGS sequence"/>
</dbReference>
<keyword evidence="3" id="KW-1185">Reference proteome</keyword>
<gene>
    <name evidence="2" type="ORF">TCLT_LOCUS3260</name>
</gene>
<protein>
    <submittedName>
        <fullName evidence="4">Kazal-like domain-containing protein</fullName>
    </submittedName>
</protein>
<sequence length="169" mass="19074">MADFAEIDDAKEKILRIIGSSFKFTFTSSNKLPAYYNNSIVMRDSEQTKRNKTLTLIRSESVVKRQIFRRSIKKVTQLTETNFTGSILNSDLAACKNVTTLCSNESKSRIPICDNTNQTHASACSLALFNCRQIHLHNARLRVLVHVGACHSYSPVFTLRQEVSNLCLN</sequence>
<reference evidence="4" key="1">
    <citation type="submission" date="2017-02" db="UniProtKB">
        <authorList>
            <consortium name="WormBaseParasite"/>
        </authorList>
    </citation>
    <scope>IDENTIFICATION</scope>
</reference>
<dbReference type="InterPro" id="IPR002350">
    <property type="entry name" value="Kazal_dom"/>
</dbReference>
<dbReference type="Pfam" id="PF07648">
    <property type="entry name" value="Kazal_2"/>
    <property type="match status" value="1"/>
</dbReference>
<dbReference type="WBParaSite" id="TCLT_0000326501-mRNA-1">
    <property type="protein sequence ID" value="TCLT_0000326501-mRNA-1"/>
    <property type="gene ID" value="TCLT_0000326501"/>
</dbReference>
<evidence type="ECO:0000313" key="3">
    <source>
        <dbReference type="Proteomes" id="UP000276776"/>
    </source>
</evidence>
<evidence type="ECO:0000313" key="2">
    <source>
        <dbReference type="EMBL" id="VDM99644.1"/>
    </source>
</evidence>
<dbReference type="EMBL" id="UYYF01001203">
    <property type="protein sequence ID" value="VDM99644.1"/>
    <property type="molecule type" value="Genomic_DNA"/>
</dbReference>
<dbReference type="AlphaFoldDB" id="A0A0N5CSQ9"/>
<dbReference type="OrthoDB" id="126772at2759"/>
<feature type="domain" description="Kazal-like" evidence="1">
    <location>
        <begin position="89"/>
        <end position="152"/>
    </location>
</feature>
<dbReference type="STRING" id="103827.A0A0N5CSQ9"/>
<organism evidence="4">
    <name type="scientific">Thelazia callipaeda</name>
    <name type="common">Oriental eyeworm</name>
    <name type="synonym">Parasitic nematode</name>
    <dbReference type="NCBI Taxonomy" id="103827"/>
    <lineage>
        <taxon>Eukaryota</taxon>
        <taxon>Metazoa</taxon>
        <taxon>Ecdysozoa</taxon>
        <taxon>Nematoda</taxon>
        <taxon>Chromadorea</taxon>
        <taxon>Rhabditida</taxon>
        <taxon>Spirurina</taxon>
        <taxon>Spiruromorpha</taxon>
        <taxon>Thelazioidea</taxon>
        <taxon>Thelaziidae</taxon>
        <taxon>Thelazia</taxon>
    </lineage>
</organism>
<dbReference type="InterPro" id="IPR036058">
    <property type="entry name" value="Kazal_dom_sf"/>
</dbReference>
<dbReference type="SUPFAM" id="SSF100895">
    <property type="entry name" value="Kazal-type serine protease inhibitors"/>
    <property type="match status" value="1"/>
</dbReference>
<dbReference type="PROSITE" id="PS51465">
    <property type="entry name" value="KAZAL_2"/>
    <property type="match status" value="1"/>
</dbReference>
<evidence type="ECO:0000259" key="1">
    <source>
        <dbReference type="PROSITE" id="PS51465"/>
    </source>
</evidence>
<name>A0A0N5CSQ9_THECL</name>
<accession>A0A0N5CSQ9</accession>
<proteinExistence type="predicted"/>